<gene>
    <name evidence="5" type="primary">WBGene00099737</name>
</gene>
<dbReference type="InterPro" id="IPR017452">
    <property type="entry name" value="GPCR_Rhodpsn_7TM"/>
</dbReference>
<dbReference type="CDD" id="cd00637">
    <property type="entry name" value="7tm_classA_rhodopsin-like"/>
    <property type="match status" value="2"/>
</dbReference>
<dbReference type="PANTHER" id="PTHR23017">
    <property type="entry name" value="SERPENTINE RECEPTOR, CLASS X"/>
    <property type="match status" value="1"/>
</dbReference>
<evidence type="ECO:0000256" key="3">
    <source>
        <dbReference type="ARBA" id="ARBA00022989"/>
    </source>
</evidence>
<evidence type="ECO:0000313" key="5">
    <source>
        <dbReference type="EnsemblMetazoa" id="PPA10183.1"/>
    </source>
</evidence>
<keyword evidence="3" id="KW-1133">Transmembrane helix</keyword>
<dbReference type="PANTHER" id="PTHR23017:SF3">
    <property type="entry name" value="G-PROTEIN COUPLED RECEPTORS FAMILY 1 PROFILE DOMAIN-CONTAINING PROTEIN"/>
    <property type="match status" value="1"/>
</dbReference>
<name>A0A2A6B5N8_PRIPA</name>
<comment type="subcellular location">
    <subcellularLocation>
        <location evidence="1">Membrane</location>
    </subcellularLocation>
</comment>
<evidence type="ECO:0000256" key="2">
    <source>
        <dbReference type="ARBA" id="ARBA00022692"/>
    </source>
</evidence>
<evidence type="ECO:0000313" key="6">
    <source>
        <dbReference type="Proteomes" id="UP000005239"/>
    </source>
</evidence>
<dbReference type="Proteomes" id="UP000005239">
    <property type="component" value="Unassembled WGS sequence"/>
</dbReference>
<proteinExistence type="predicted"/>
<keyword evidence="4" id="KW-0472">Membrane</keyword>
<dbReference type="EnsemblMetazoa" id="PPA10183.1">
    <property type="protein sequence ID" value="PPA10183.1"/>
    <property type="gene ID" value="WBGene00099737"/>
</dbReference>
<reference evidence="6" key="1">
    <citation type="journal article" date="2008" name="Nat. Genet.">
        <title>The Pristionchus pacificus genome provides a unique perspective on nematode lifestyle and parasitism.</title>
        <authorList>
            <person name="Dieterich C."/>
            <person name="Clifton S.W."/>
            <person name="Schuster L.N."/>
            <person name="Chinwalla A."/>
            <person name="Delehaunty K."/>
            <person name="Dinkelacker I."/>
            <person name="Fulton L."/>
            <person name="Fulton R."/>
            <person name="Godfrey J."/>
            <person name="Minx P."/>
            <person name="Mitreva M."/>
            <person name="Roeseler W."/>
            <person name="Tian H."/>
            <person name="Witte H."/>
            <person name="Yang S.P."/>
            <person name="Wilson R.K."/>
            <person name="Sommer R.J."/>
        </authorList>
    </citation>
    <scope>NUCLEOTIDE SEQUENCE [LARGE SCALE GENOMIC DNA]</scope>
    <source>
        <strain evidence="6">PS312</strain>
    </source>
</reference>
<keyword evidence="2" id="KW-0812">Transmembrane</keyword>
<evidence type="ECO:0000256" key="4">
    <source>
        <dbReference type="ARBA" id="ARBA00023136"/>
    </source>
</evidence>
<keyword evidence="6" id="KW-1185">Reference proteome</keyword>
<evidence type="ECO:0000256" key="1">
    <source>
        <dbReference type="ARBA" id="ARBA00004370"/>
    </source>
</evidence>
<organism evidence="5 6">
    <name type="scientific">Pristionchus pacificus</name>
    <name type="common">Parasitic nematode worm</name>
    <dbReference type="NCBI Taxonomy" id="54126"/>
    <lineage>
        <taxon>Eukaryota</taxon>
        <taxon>Metazoa</taxon>
        <taxon>Ecdysozoa</taxon>
        <taxon>Nematoda</taxon>
        <taxon>Chromadorea</taxon>
        <taxon>Rhabditida</taxon>
        <taxon>Rhabditina</taxon>
        <taxon>Diplogasteromorpha</taxon>
        <taxon>Diplogasteroidea</taxon>
        <taxon>Neodiplogasteridae</taxon>
        <taxon>Pristionchus</taxon>
    </lineage>
</organism>
<dbReference type="GO" id="GO:0016020">
    <property type="term" value="C:membrane"/>
    <property type="evidence" value="ECO:0007669"/>
    <property type="project" value="UniProtKB-SubCell"/>
</dbReference>
<accession>A0A2A6B5N8</accession>
<dbReference type="PROSITE" id="PS50262">
    <property type="entry name" value="G_PROTEIN_RECEP_F1_2"/>
    <property type="match status" value="2"/>
</dbReference>
<sequence length="538" mass="60597">MSFDNSVAIAFVITSEVLMYGTLPLHARLLYVLLRPSSKKDLDKSFHTLMINTTIANLLFSLDVCLILEPSASGIFFDFYNMMGPYFAKVELIKTTVLLFIGDIIHLLLAINRFSAIAIPLRHQKWWQGNTLRWFCVAMWTGAALFCIPLLLPGSTAHTIEVNLYSKPSVEYTFLGNYYTIYSMGCSFGGAIIEIAAILFYIAMLFKFSKFSKYTQSGAAEVRRMTRGVLRTTLAACCISMGKDYDYVLNGKSSEFLVIFMLLIFSVLGHSVLGSWFLVIFMLLIYISWWTRGMPLIIGNHFSATFRLINAFNNILTPWVMLVSFDNVRRLIFNSKARPKAIGATASSGLRLKMSFDNTAAVALIIAGEVMLYATLPLYARLLYVLLKPSSKKDLDSSFHTLMVNSTIANLLFALDCCFILEPSASGVFFEFYQLMGPFFAKVELIKTTVLVLLQSVFHLVLAVNRFSAISFPLKHQKWWRGGGLFWFCLIVWVAGFIVSIPLMLPGSTAHTLGVNLYGARSVEFTFLGNYYFLYSLR</sequence>
<dbReference type="Gene3D" id="1.20.1070.10">
    <property type="entry name" value="Rhodopsin 7-helix transmembrane proteins"/>
    <property type="match status" value="2"/>
</dbReference>
<dbReference type="AlphaFoldDB" id="A0A2A6B5N8"/>
<dbReference type="SUPFAM" id="SSF81321">
    <property type="entry name" value="Family A G protein-coupled receptor-like"/>
    <property type="match status" value="2"/>
</dbReference>
<accession>A0A8R1UB35</accession>
<protein>
    <submittedName>
        <fullName evidence="5">G protein-coupled receptor</fullName>
    </submittedName>
</protein>
<reference evidence="5" key="2">
    <citation type="submission" date="2022-06" db="UniProtKB">
        <authorList>
            <consortium name="EnsemblMetazoa"/>
        </authorList>
    </citation>
    <scope>IDENTIFICATION</scope>
    <source>
        <strain evidence="5">PS312</strain>
    </source>
</reference>
<dbReference type="InterPro" id="IPR019426">
    <property type="entry name" value="7TM_GPCR_serpentine_rcpt_Srv"/>
</dbReference>
<dbReference type="Pfam" id="PF10323">
    <property type="entry name" value="7TM_GPCR_Srv"/>
    <property type="match status" value="2"/>
</dbReference>